<dbReference type="Pfam" id="PF00730">
    <property type="entry name" value="HhH-GPD"/>
    <property type="match status" value="1"/>
</dbReference>
<keyword evidence="4" id="KW-0227">DNA damage</keyword>
<dbReference type="CDD" id="cd00056">
    <property type="entry name" value="ENDO3c"/>
    <property type="match status" value="1"/>
</dbReference>
<evidence type="ECO:0000313" key="7">
    <source>
        <dbReference type="EMBL" id="SEP86984.1"/>
    </source>
</evidence>
<dbReference type="STRING" id="478744.SAMN05444359_10381"/>
<dbReference type="EC" id="3.2.2.21" evidence="3"/>
<proteinExistence type="inferred from homology"/>
<dbReference type="GO" id="GO:0032993">
    <property type="term" value="C:protein-DNA complex"/>
    <property type="evidence" value="ECO:0007669"/>
    <property type="project" value="TreeGrafter"/>
</dbReference>
<evidence type="ECO:0000256" key="1">
    <source>
        <dbReference type="ARBA" id="ARBA00000086"/>
    </source>
</evidence>
<dbReference type="InParanoid" id="A0A1H9BDF4"/>
<evidence type="ECO:0000256" key="2">
    <source>
        <dbReference type="ARBA" id="ARBA00010817"/>
    </source>
</evidence>
<comment type="catalytic activity">
    <reaction evidence="1">
        <text>Hydrolysis of alkylated DNA, releasing 3-methyladenine, 3-methylguanine, 7-methylguanine and 7-methyladenine.</text>
        <dbReference type="EC" id="3.2.2.21"/>
    </reaction>
</comment>
<evidence type="ECO:0000256" key="3">
    <source>
        <dbReference type="ARBA" id="ARBA00012000"/>
    </source>
</evidence>
<dbReference type="GO" id="GO:0032131">
    <property type="term" value="F:alkylated DNA binding"/>
    <property type="evidence" value="ECO:0007669"/>
    <property type="project" value="TreeGrafter"/>
</dbReference>
<dbReference type="PANTHER" id="PTHR43003">
    <property type="entry name" value="DNA-3-METHYLADENINE GLYCOSYLASE"/>
    <property type="match status" value="1"/>
</dbReference>
<dbReference type="FunFam" id="1.10.340.30:FF:000004">
    <property type="entry name" value="DNA-3-methyladenine glycosylase II"/>
    <property type="match status" value="1"/>
</dbReference>
<dbReference type="Proteomes" id="UP000199021">
    <property type="component" value="Unassembled WGS sequence"/>
</dbReference>
<accession>A0A1H9BDF4</accession>
<dbReference type="EMBL" id="FOFB01000003">
    <property type="protein sequence ID" value="SEP86984.1"/>
    <property type="molecule type" value="Genomic_DNA"/>
</dbReference>
<protein>
    <recommendedName>
        <fullName evidence="3">DNA-3-methyladenine glycosylase II</fullName>
        <ecNumber evidence="3">3.2.2.21</ecNumber>
    </recommendedName>
</protein>
<dbReference type="GO" id="GO:0008725">
    <property type="term" value="F:DNA-3-methyladenine glycosylase activity"/>
    <property type="evidence" value="ECO:0007669"/>
    <property type="project" value="TreeGrafter"/>
</dbReference>
<evidence type="ECO:0000259" key="6">
    <source>
        <dbReference type="SMART" id="SM00478"/>
    </source>
</evidence>
<name>A0A1H9BDF4_9BACT</name>
<dbReference type="SMART" id="SM00478">
    <property type="entry name" value="ENDO3c"/>
    <property type="match status" value="1"/>
</dbReference>
<evidence type="ECO:0000313" key="8">
    <source>
        <dbReference type="Proteomes" id="UP000199021"/>
    </source>
</evidence>
<gene>
    <name evidence="7" type="ORF">SAMN05444359_10381</name>
</gene>
<comment type="similarity">
    <text evidence="2">Belongs to the alkylbase DNA glycosidase AlkA family.</text>
</comment>
<keyword evidence="8" id="KW-1185">Reference proteome</keyword>
<dbReference type="GO" id="GO:0006285">
    <property type="term" value="P:base-excision repair, AP site formation"/>
    <property type="evidence" value="ECO:0007669"/>
    <property type="project" value="TreeGrafter"/>
</dbReference>
<dbReference type="FunCoup" id="A0A1H9BDF4">
    <property type="interactions" value="196"/>
</dbReference>
<dbReference type="SUPFAM" id="SSF48150">
    <property type="entry name" value="DNA-glycosylase"/>
    <property type="match status" value="1"/>
</dbReference>
<sequence>MIDPAIRAHLSQEPKIAPIVAKLTIPPRPDHDGDVYFGLLRSIAYQQLSGKAAGTIFGRFLDLFPDGYPHPERLLEMEDGAIRAAGMSRGKTAYIKNVAQYWLDHKLINADWEQWNDQEIIDRLTTIKGVGQWTVEMMLMFVLKRPDLLPLDDLVVKRNIITLFSIDDTKLKGKKLNAEIIRCCEPWRPYRSYASRFMWAMKGTEV</sequence>
<reference evidence="8" key="1">
    <citation type="submission" date="2016-10" db="EMBL/GenBank/DDBJ databases">
        <authorList>
            <person name="Varghese N."/>
            <person name="Submissions S."/>
        </authorList>
    </citation>
    <scope>NUCLEOTIDE SEQUENCE [LARGE SCALE GENOMIC DNA]</scope>
    <source>
        <strain evidence="8">DSM 24740</strain>
    </source>
</reference>
<dbReference type="Gene3D" id="1.10.1670.40">
    <property type="match status" value="1"/>
</dbReference>
<dbReference type="GO" id="GO:0043916">
    <property type="term" value="F:DNA-7-methylguanine glycosylase activity"/>
    <property type="evidence" value="ECO:0007669"/>
    <property type="project" value="TreeGrafter"/>
</dbReference>
<dbReference type="GO" id="GO:0006307">
    <property type="term" value="P:DNA alkylation repair"/>
    <property type="evidence" value="ECO:0007669"/>
    <property type="project" value="TreeGrafter"/>
</dbReference>
<dbReference type="InterPro" id="IPR011257">
    <property type="entry name" value="DNA_glycosylase"/>
</dbReference>
<dbReference type="InterPro" id="IPR051912">
    <property type="entry name" value="Alkylbase_DNA_Glycosylase/TA"/>
</dbReference>
<organism evidence="7 8">
    <name type="scientific">Neolewinella agarilytica</name>
    <dbReference type="NCBI Taxonomy" id="478744"/>
    <lineage>
        <taxon>Bacteria</taxon>
        <taxon>Pseudomonadati</taxon>
        <taxon>Bacteroidota</taxon>
        <taxon>Saprospiria</taxon>
        <taxon>Saprospirales</taxon>
        <taxon>Lewinellaceae</taxon>
        <taxon>Neolewinella</taxon>
    </lineage>
</organism>
<evidence type="ECO:0000256" key="4">
    <source>
        <dbReference type="ARBA" id="ARBA00022763"/>
    </source>
</evidence>
<dbReference type="OrthoDB" id="9785929at2"/>
<dbReference type="InterPro" id="IPR003265">
    <property type="entry name" value="HhH-GPD_domain"/>
</dbReference>
<feature type="domain" description="HhH-GPD" evidence="6">
    <location>
        <begin position="44"/>
        <end position="203"/>
    </location>
</feature>
<dbReference type="PANTHER" id="PTHR43003:SF5">
    <property type="entry name" value="DNA-3-METHYLADENINE GLYCOSYLASE"/>
    <property type="match status" value="1"/>
</dbReference>
<evidence type="ECO:0000256" key="5">
    <source>
        <dbReference type="ARBA" id="ARBA00023204"/>
    </source>
</evidence>
<dbReference type="Gene3D" id="1.10.340.30">
    <property type="entry name" value="Hypothetical protein, domain 2"/>
    <property type="match status" value="1"/>
</dbReference>
<dbReference type="RefSeq" id="WP_090165510.1">
    <property type="nucleotide sequence ID" value="NZ_FOFB01000003.1"/>
</dbReference>
<dbReference type="AlphaFoldDB" id="A0A1H9BDF4"/>
<keyword evidence="5" id="KW-0234">DNA repair</keyword>